<feature type="transmembrane region" description="Helical" evidence="7">
    <location>
        <begin position="356"/>
        <end position="376"/>
    </location>
</feature>
<evidence type="ECO:0000256" key="1">
    <source>
        <dbReference type="ARBA" id="ARBA00004651"/>
    </source>
</evidence>
<evidence type="ECO:0000256" key="4">
    <source>
        <dbReference type="ARBA" id="ARBA00022989"/>
    </source>
</evidence>
<dbReference type="Proteomes" id="UP000824072">
    <property type="component" value="Unassembled WGS sequence"/>
</dbReference>
<keyword evidence="4 7" id="KW-1133">Transmembrane helix</keyword>
<accession>A0A9D1IBG4</accession>
<evidence type="ECO:0000259" key="8">
    <source>
        <dbReference type="Pfam" id="PF02687"/>
    </source>
</evidence>
<feature type="domain" description="MacB-like periplasmic core" evidence="9">
    <location>
        <begin position="20"/>
        <end position="234"/>
    </location>
</feature>
<dbReference type="GO" id="GO:0005886">
    <property type="term" value="C:plasma membrane"/>
    <property type="evidence" value="ECO:0007669"/>
    <property type="project" value="UniProtKB-SubCell"/>
</dbReference>
<feature type="transmembrane region" description="Helical" evidence="7">
    <location>
        <begin position="21"/>
        <end position="41"/>
    </location>
</feature>
<feature type="transmembrane region" description="Helical" evidence="7">
    <location>
        <begin position="323"/>
        <end position="344"/>
    </location>
</feature>
<evidence type="ECO:0000313" key="11">
    <source>
        <dbReference type="Proteomes" id="UP000824072"/>
    </source>
</evidence>
<organism evidence="10 11">
    <name type="scientific">Candidatus Pullichristensenella excrementigallinarum</name>
    <dbReference type="NCBI Taxonomy" id="2840907"/>
    <lineage>
        <taxon>Bacteria</taxon>
        <taxon>Bacillati</taxon>
        <taxon>Bacillota</taxon>
        <taxon>Clostridia</taxon>
        <taxon>Candidatus Pullichristensenella</taxon>
    </lineage>
</organism>
<dbReference type="AlphaFoldDB" id="A0A9D1IBG4"/>
<proteinExistence type="inferred from homology"/>
<evidence type="ECO:0000256" key="3">
    <source>
        <dbReference type="ARBA" id="ARBA00022692"/>
    </source>
</evidence>
<dbReference type="InterPro" id="IPR025857">
    <property type="entry name" value="MacB_PCD"/>
</dbReference>
<evidence type="ECO:0000256" key="6">
    <source>
        <dbReference type="ARBA" id="ARBA00038076"/>
    </source>
</evidence>
<name>A0A9D1IBG4_9FIRM</name>
<dbReference type="InterPro" id="IPR050250">
    <property type="entry name" value="Macrolide_Exporter_MacB"/>
</dbReference>
<feature type="transmembrane region" description="Helical" evidence="7">
    <location>
        <begin position="263"/>
        <end position="287"/>
    </location>
</feature>
<comment type="subcellular location">
    <subcellularLocation>
        <location evidence="1">Cell membrane</location>
        <topology evidence="1">Multi-pass membrane protein</topology>
    </subcellularLocation>
</comment>
<dbReference type="Pfam" id="PF02687">
    <property type="entry name" value="FtsX"/>
    <property type="match status" value="1"/>
</dbReference>
<feature type="domain" description="ABC3 transporter permease C-terminal" evidence="8">
    <location>
        <begin position="274"/>
        <end position="386"/>
    </location>
</feature>
<reference evidence="10" key="2">
    <citation type="journal article" date="2021" name="PeerJ">
        <title>Extensive microbial diversity within the chicken gut microbiome revealed by metagenomics and culture.</title>
        <authorList>
            <person name="Gilroy R."/>
            <person name="Ravi A."/>
            <person name="Getino M."/>
            <person name="Pursley I."/>
            <person name="Horton D.L."/>
            <person name="Alikhan N.F."/>
            <person name="Baker D."/>
            <person name="Gharbi K."/>
            <person name="Hall N."/>
            <person name="Watson M."/>
            <person name="Adriaenssens E.M."/>
            <person name="Foster-Nyarko E."/>
            <person name="Jarju S."/>
            <person name="Secka A."/>
            <person name="Antonio M."/>
            <person name="Oren A."/>
            <person name="Chaudhuri R.R."/>
            <person name="La Ragione R."/>
            <person name="Hildebrand F."/>
            <person name="Pallen M.J."/>
        </authorList>
    </citation>
    <scope>NUCLEOTIDE SEQUENCE</scope>
    <source>
        <strain evidence="10">ChiHcec3-11533</strain>
    </source>
</reference>
<sequence length="393" mass="41967">MFWENLRMSVANIRQNRLRSSLTILGILIGVTAVIALITTVNGVSSSISSSFTSMGAGSLSVSITGSDLKSGLSREDLEELTQIEYVEGIVPSVSLNARVSKGQNYESSVSIAGRNAYWFSINEDALSRGRAINVLDEESMNSVCLIDSEMVETFFYGEDPLEQMLYIDGNEFLVIGIFDSEGDTSISGMMGGTPSILIPYTTANRLNNTTLITAFTVYTQGPSYAEGVMTQMESILDAMFSYEEDCYEITTMESIESTMEEMLSMISALLAGIASIALLVGGIGIMNMMLTSVTERTVEIGLKKALGAKPGQIQSQFLMESFLLSLAGGVIGVVLGLLLSGILCNAMGTGFAISYGAIALGVGFSAVVGILFGWAPARKASKLNPIEALRRT</sequence>
<gene>
    <name evidence="10" type="ORF">IAB02_04260</name>
</gene>
<keyword evidence="5 7" id="KW-0472">Membrane</keyword>
<evidence type="ECO:0000313" key="10">
    <source>
        <dbReference type="EMBL" id="HIU33756.1"/>
    </source>
</evidence>
<reference evidence="10" key="1">
    <citation type="submission" date="2020-10" db="EMBL/GenBank/DDBJ databases">
        <authorList>
            <person name="Gilroy R."/>
        </authorList>
    </citation>
    <scope>NUCLEOTIDE SEQUENCE</scope>
    <source>
        <strain evidence="10">ChiHcec3-11533</strain>
    </source>
</reference>
<keyword evidence="3 7" id="KW-0812">Transmembrane</keyword>
<dbReference type="InterPro" id="IPR003838">
    <property type="entry name" value="ABC3_permease_C"/>
</dbReference>
<comment type="similarity">
    <text evidence="6">Belongs to the ABC-4 integral membrane protein family.</text>
</comment>
<dbReference type="Pfam" id="PF12704">
    <property type="entry name" value="MacB_PCD"/>
    <property type="match status" value="1"/>
</dbReference>
<comment type="caution">
    <text evidence="10">The sequence shown here is derived from an EMBL/GenBank/DDBJ whole genome shotgun (WGS) entry which is preliminary data.</text>
</comment>
<dbReference type="PANTHER" id="PTHR30572:SF4">
    <property type="entry name" value="ABC TRANSPORTER PERMEASE YTRF"/>
    <property type="match status" value="1"/>
</dbReference>
<keyword evidence="2" id="KW-1003">Cell membrane</keyword>
<evidence type="ECO:0000256" key="7">
    <source>
        <dbReference type="SAM" id="Phobius"/>
    </source>
</evidence>
<evidence type="ECO:0000256" key="5">
    <source>
        <dbReference type="ARBA" id="ARBA00023136"/>
    </source>
</evidence>
<dbReference type="EMBL" id="DVMU01000091">
    <property type="protein sequence ID" value="HIU33756.1"/>
    <property type="molecule type" value="Genomic_DNA"/>
</dbReference>
<evidence type="ECO:0000256" key="2">
    <source>
        <dbReference type="ARBA" id="ARBA00022475"/>
    </source>
</evidence>
<evidence type="ECO:0000259" key="9">
    <source>
        <dbReference type="Pfam" id="PF12704"/>
    </source>
</evidence>
<protein>
    <submittedName>
        <fullName evidence="10">ABC transporter permease</fullName>
    </submittedName>
</protein>
<dbReference type="GO" id="GO:0022857">
    <property type="term" value="F:transmembrane transporter activity"/>
    <property type="evidence" value="ECO:0007669"/>
    <property type="project" value="TreeGrafter"/>
</dbReference>
<dbReference type="PANTHER" id="PTHR30572">
    <property type="entry name" value="MEMBRANE COMPONENT OF TRANSPORTER-RELATED"/>
    <property type="match status" value="1"/>
</dbReference>